<evidence type="ECO:0000256" key="5">
    <source>
        <dbReference type="ARBA" id="ARBA00023157"/>
    </source>
</evidence>
<dbReference type="SUPFAM" id="SSF63592">
    <property type="entry name" value="Flagellar transcriptional activator FlhD"/>
    <property type="match status" value="1"/>
</dbReference>
<accession>A0A3V8NRG8</accession>
<proteinExistence type="predicted"/>
<organism evidence="10">
    <name type="scientific">Salmonella enterica</name>
    <name type="common">Salmonella choleraesuis</name>
    <dbReference type="NCBI Taxonomy" id="28901"/>
    <lineage>
        <taxon>Bacteria</taxon>
        <taxon>Pseudomonadati</taxon>
        <taxon>Pseudomonadota</taxon>
        <taxon>Gammaproteobacteria</taxon>
        <taxon>Enterobacterales</taxon>
        <taxon>Enterobacteriaceae</taxon>
        <taxon>Salmonella</taxon>
    </lineage>
</organism>
<keyword evidence="7" id="KW-0804">Transcription</keyword>
<dbReference type="InterPro" id="IPR036194">
    <property type="entry name" value="FlhD_sf"/>
</dbReference>
<dbReference type="GO" id="GO:0045893">
    <property type="term" value="P:positive regulation of DNA-templated transcription"/>
    <property type="evidence" value="ECO:0007669"/>
    <property type="project" value="InterPro"/>
</dbReference>
<evidence type="ECO:0000313" key="9">
    <source>
        <dbReference type="EMBL" id="EAA8668397.1"/>
    </source>
</evidence>
<keyword evidence="5" id="KW-1015">Disulfide bond</keyword>
<comment type="caution">
    <text evidence="10">The sequence shown here is derived from an EMBL/GenBank/DDBJ whole genome shotgun (WGS) entry which is preliminary data.</text>
</comment>
<evidence type="ECO:0000256" key="8">
    <source>
        <dbReference type="ARBA" id="ARBA00025431"/>
    </source>
</evidence>
<keyword evidence="4" id="KW-0238">DNA-binding</keyword>
<evidence type="ECO:0000313" key="11">
    <source>
        <dbReference type="EMBL" id="MIV47281.1"/>
    </source>
</evidence>
<evidence type="ECO:0000256" key="6">
    <source>
        <dbReference type="ARBA" id="ARBA00023159"/>
    </source>
</evidence>
<protein>
    <recommendedName>
        <fullName evidence="12">Flagellar transcriptional activator FlhD</fullName>
    </recommendedName>
</protein>
<evidence type="ECO:0000256" key="1">
    <source>
        <dbReference type="ARBA" id="ARBA00022490"/>
    </source>
</evidence>
<dbReference type="InterPro" id="IPR023559">
    <property type="entry name" value="Flagellar_FlhD"/>
</dbReference>
<evidence type="ECO:0000256" key="3">
    <source>
        <dbReference type="ARBA" id="ARBA00023015"/>
    </source>
</evidence>
<evidence type="ECO:0000256" key="2">
    <source>
        <dbReference type="ARBA" id="ARBA00022795"/>
    </source>
</evidence>
<dbReference type="Pfam" id="PF05247">
    <property type="entry name" value="FlhD"/>
    <property type="match status" value="1"/>
</dbReference>
<dbReference type="GO" id="GO:0003677">
    <property type="term" value="F:DNA binding"/>
    <property type="evidence" value="ECO:0007669"/>
    <property type="project" value="UniProtKB-KW"/>
</dbReference>
<dbReference type="EMBL" id="AAACVH010000079">
    <property type="protein sequence ID" value="EAA8668397.1"/>
    <property type="molecule type" value="Genomic_DNA"/>
</dbReference>
<sequence length="106" mass="11994">MSLLKKRKAPVNTEKSLRELNYAWLNLVQKMLLKDRSASQVRLGIGTDIATVLAGLTEKELRRLSSHPHFIFSLRIKSPEALKCLLHESRVDHLQPAHAAILCLSE</sequence>
<keyword evidence="3" id="KW-0805">Transcription regulation</keyword>
<dbReference type="EMBL" id="RSMR01000027">
    <property type="protein sequence ID" value="MIK93837.1"/>
    <property type="molecule type" value="Genomic_DNA"/>
</dbReference>
<evidence type="ECO:0000256" key="7">
    <source>
        <dbReference type="ARBA" id="ARBA00023163"/>
    </source>
</evidence>
<comment type="function">
    <text evidence="8">Functions in complex with FlhC as a master transcriptional regulator that regulates transcription of several flagellar and non-flagellar operons by binding to their promoter region. Activates expression of class 2 flagellar genes, including fliA, which is a flagellum-specific sigma factor that turns on the class 3 genes. Also regulates genes whose products function in a variety of physiological pathways.</text>
</comment>
<gene>
    <name evidence="11" type="ORF">A7E06_28510</name>
    <name evidence="10" type="ORF">KO51_20490</name>
    <name evidence="9" type="ORF">NL99_26460</name>
</gene>
<dbReference type="Proteomes" id="UP000839834">
    <property type="component" value="Unassembled WGS sequence"/>
</dbReference>
<keyword evidence="2" id="KW-1005">Bacterial flagellum biogenesis</keyword>
<name>A0A3V8NRG8_SALER</name>
<dbReference type="EMBL" id="RSUV01000046">
    <property type="protein sequence ID" value="MIV47281.1"/>
    <property type="molecule type" value="Genomic_DNA"/>
</dbReference>
<dbReference type="Gene3D" id="1.10.4000.10">
    <property type="entry name" value="Flagellar transcriptional activator FlhD"/>
    <property type="match status" value="1"/>
</dbReference>
<keyword evidence="1" id="KW-0963">Cytoplasm</keyword>
<evidence type="ECO:0008006" key="12">
    <source>
        <dbReference type="Google" id="ProtNLM"/>
    </source>
</evidence>
<dbReference type="GO" id="GO:0044780">
    <property type="term" value="P:bacterial-type flagellum assembly"/>
    <property type="evidence" value="ECO:0007669"/>
    <property type="project" value="InterPro"/>
</dbReference>
<keyword evidence="6" id="KW-0010">Activator</keyword>
<dbReference type="Proteomes" id="UP000885283">
    <property type="component" value="Unassembled WGS sequence"/>
</dbReference>
<reference evidence="10" key="1">
    <citation type="submission" date="2018-08" db="EMBL/GenBank/DDBJ databases">
        <authorList>
            <consortium name="GenomeTrakr network: Whole genome sequencing for foodborne pathogen traceback"/>
        </authorList>
    </citation>
    <scope>NUCLEOTIDE SEQUENCE [LARGE SCALE GENOMIC DNA]</scope>
    <source>
        <strain evidence="11">CFSAN048114</strain>
        <strain evidence="10">FLUFL-1338</strain>
        <strain evidence="9">FLUFL-367</strain>
    </source>
</reference>
<evidence type="ECO:0000256" key="4">
    <source>
        <dbReference type="ARBA" id="ARBA00023125"/>
    </source>
</evidence>
<evidence type="ECO:0000313" key="10">
    <source>
        <dbReference type="EMBL" id="MIK93837.1"/>
    </source>
</evidence>
<dbReference type="Proteomes" id="UP000839530">
    <property type="component" value="Unassembled WGS sequence"/>
</dbReference>
<dbReference type="AlphaFoldDB" id="A0A3V8NRG8"/>